<feature type="compositionally biased region" description="Low complexity" evidence="1">
    <location>
        <begin position="18"/>
        <end position="34"/>
    </location>
</feature>
<accession>A0A139ALS2</accession>
<evidence type="ECO:0000313" key="2">
    <source>
        <dbReference type="EMBL" id="KXS17709.1"/>
    </source>
</evidence>
<sequence length="820" mass="89223">MGNEKSKLASPADRVRSRSSGSRPPSTSSNRSSPGEPTTLRPIRDAAQLETLVSPLELYSIKDTFRGLVKLSARIRNRRIKNGGSGTGSTGSDEEDTVSEAALIEYLNYPSVSVMREDRLTMINFGSFVYHFFKALCLYETSAISTHGLTFHQFLQGVLFFSDKMDHVIPPSSKNWFRAFWMSMTLEHDATAPPALVESSAKSDDLDDLLRSFEATIQTPVNGVKASPVKLKLGDPGGSLGASDKDVVPKAVVSELDMLFSPPWRNSDPRVKHRTIPLYGFIALVSTLAWCSTYYVQRASEEDDARRKMEDARGQKVTAASQQLEAAKSVTEDPMVRKLLGLEPLEANAGPTVEGQGTLKSTSKLLRIGSFPSMDLFSFDVEPIKPLLRAINNNLGGDTSGFVIPEFTMTQESTLAPGLLGTSEPGVSFAIFANWVNSYASNFLTVLRAIIYTRFFKGDLLNGATDASMLLPNEEGGALRRPPWKLLLPPTPNETVEVTVAPFIVPSSIVTFEDQSSISSATLLPSSQVGVLALSIPSFLPATPFLHHLYHSPSHGSSLNRFLSHVGRYNASTILWIGGKVLPPQAKVFAGLETGVVGDTVRLGLVLDEAWKEKGAFGNNGVRIGIEIGGVWNVLRPAKAEKEKGDTSPNLKMALIHKDFGICVGPRAPQSPGSKSTTPAGNGGISRPLTPSQTTTDSFLLTINPNFASATFTSDSLTHSTFTKLPAPRNKEGWFINIDVIEVSSYGLGGWTAWEKQRKDLAFEKTTAMKRAEVNVRKAGGGIDRELLKMAGLLDSTVDDLGIERYKTEKEKHIEEFHAR</sequence>
<feature type="region of interest" description="Disordered" evidence="1">
    <location>
        <begin position="1"/>
        <end position="44"/>
    </location>
</feature>
<dbReference type="STRING" id="1344416.A0A139ALS2"/>
<dbReference type="Proteomes" id="UP000070544">
    <property type="component" value="Unassembled WGS sequence"/>
</dbReference>
<name>A0A139ALS2_GONPJ</name>
<protein>
    <recommendedName>
        <fullName evidence="4">TLDc domain-containing protein</fullName>
    </recommendedName>
</protein>
<proteinExistence type="predicted"/>
<feature type="compositionally biased region" description="Polar residues" evidence="1">
    <location>
        <begin position="671"/>
        <end position="680"/>
    </location>
</feature>
<gene>
    <name evidence="2" type="ORF">M427DRAFT_54305</name>
</gene>
<evidence type="ECO:0008006" key="4">
    <source>
        <dbReference type="Google" id="ProtNLM"/>
    </source>
</evidence>
<evidence type="ECO:0000256" key="1">
    <source>
        <dbReference type="SAM" id="MobiDB-lite"/>
    </source>
</evidence>
<evidence type="ECO:0000313" key="3">
    <source>
        <dbReference type="Proteomes" id="UP000070544"/>
    </source>
</evidence>
<organism evidence="2 3">
    <name type="scientific">Gonapodya prolifera (strain JEL478)</name>
    <name type="common">Monoblepharis prolifera</name>
    <dbReference type="NCBI Taxonomy" id="1344416"/>
    <lineage>
        <taxon>Eukaryota</taxon>
        <taxon>Fungi</taxon>
        <taxon>Fungi incertae sedis</taxon>
        <taxon>Chytridiomycota</taxon>
        <taxon>Chytridiomycota incertae sedis</taxon>
        <taxon>Monoblepharidomycetes</taxon>
        <taxon>Monoblepharidales</taxon>
        <taxon>Gonapodyaceae</taxon>
        <taxon>Gonapodya</taxon>
    </lineage>
</organism>
<feature type="region of interest" description="Disordered" evidence="1">
    <location>
        <begin position="667"/>
        <end position="691"/>
    </location>
</feature>
<reference evidence="2 3" key="1">
    <citation type="journal article" date="2015" name="Genome Biol. Evol.">
        <title>Phylogenomic analyses indicate that early fungi evolved digesting cell walls of algal ancestors of land plants.</title>
        <authorList>
            <person name="Chang Y."/>
            <person name="Wang S."/>
            <person name="Sekimoto S."/>
            <person name="Aerts A.L."/>
            <person name="Choi C."/>
            <person name="Clum A."/>
            <person name="LaButti K.M."/>
            <person name="Lindquist E.A."/>
            <person name="Yee Ngan C."/>
            <person name="Ohm R.A."/>
            <person name="Salamov A.A."/>
            <person name="Grigoriev I.V."/>
            <person name="Spatafora J.W."/>
            <person name="Berbee M.L."/>
        </authorList>
    </citation>
    <scope>NUCLEOTIDE SEQUENCE [LARGE SCALE GENOMIC DNA]</scope>
    <source>
        <strain evidence="2 3">JEL478</strain>
    </source>
</reference>
<dbReference type="OrthoDB" id="2134564at2759"/>
<keyword evidence="3" id="KW-1185">Reference proteome</keyword>
<dbReference type="EMBL" id="KQ965745">
    <property type="protein sequence ID" value="KXS17709.1"/>
    <property type="molecule type" value="Genomic_DNA"/>
</dbReference>
<dbReference type="AlphaFoldDB" id="A0A139ALS2"/>